<dbReference type="SMART" id="SM00493">
    <property type="entry name" value="TOPRIM"/>
    <property type="match status" value="1"/>
</dbReference>
<evidence type="ECO:0000256" key="1">
    <source>
        <dbReference type="SAM" id="MobiDB-lite"/>
    </source>
</evidence>
<dbReference type="CDD" id="cd03364">
    <property type="entry name" value="TOPRIM_DnaG_primases"/>
    <property type="match status" value="1"/>
</dbReference>
<feature type="region of interest" description="Disordered" evidence="1">
    <location>
        <begin position="336"/>
        <end position="359"/>
    </location>
</feature>
<dbReference type="Pfam" id="PF08275">
    <property type="entry name" value="DNAG_N"/>
    <property type="match status" value="1"/>
</dbReference>
<dbReference type="GO" id="GO:0006269">
    <property type="term" value="P:DNA replication, synthesis of primer"/>
    <property type="evidence" value="ECO:0007669"/>
    <property type="project" value="TreeGrafter"/>
</dbReference>
<dbReference type="PANTHER" id="PTHR30313:SF2">
    <property type="entry name" value="DNA PRIMASE"/>
    <property type="match status" value="1"/>
</dbReference>
<dbReference type="InterPro" id="IPR034151">
    <property type="entry name" value="TOPRIM_DnaG_bac"/>
</dbReference>
<comment type="caution">
    <text evidence="3">The sequence shown here is derived from an EMBL/GenBank/DDBJ whole genome shotgun (WGS) entry which is preliminary data.</text>
</comment>
<dbReference type="Gene3D" id="3.40.1360.10">
    <property type="match status" value="1"/>
</dbReference>
<sequence>MTGHQHLVEANSVAAQFFRQELLKRPDGWAAEHLRERRLEAAVAPDSGWCVGYAPDGWSRLVGHLRRAGFDDRTIVAAGLASPTSNGYLIDRFRDRVTFVAHDIDLKPVGFIGRGRAGRVRYLNTPNTDIYAKGKSLVGLDAQLVRLEAGAVPVVVEGTMDALAVSLAGGEWAGVACCGTAITREQVLILKRHARVDVAIVALDGNLAGRTGAVRSLDVLSSAFGQVLVAEFPDEHDPASLFAAEPGRLRSALSSPRSLIDFAIDVELSRWSRVLDHISGQVNAVRAVAPLVARLPAGRVAGEIARLSRKLGLEEQVVSREVLAVVGLRDEQRATRRRMSYRSADAEAGADPPDLPRTP</sequence>
<dbReference type="InterPro" id="IPR006171">
    <property type="entry name" value="TOPRIM_dom"/>
</dbReference>
<gene>
    <name evidence="3" type="ORF">EV643_103267</name>
</gene>
<dbReference type="GO" id="GO:0005737">
    <property type="term" value="C:cytoplasm"/>
    <property type="evidence" value="ECO:0007669"/>
    <property type="project" value="TreeGrafter"/>
</dbReference>
<accession>A0A4R6KJP6</accession>
<dbReference type="Gene3D" id="3.90.980.10">
    <property type="entry name" value="DNA primase, catalytic core, N-terminal domain"/>
    <property type="match status" value="1"/>
</dbReference>
<proteinExistence type="predicted"/>
<dbReference type="OrthoDB" id="4524286at2"/>
<name>A0A4R6KJP6_9ACTN</name>
<protein>
    <submittedName>
        <fullName evidence="3">DNA primase</fullName>
    </submittedName>
</protein>
<dbReference type="InterPro" id="IPR050219">
    <property type="entry name" value="DnaG_primase"/>
</dbReference>
<dbReference type="SUPFAM" id="SSF56731">
    <property type="entry name" value="DNA primase core"/>
    <property type="match status" value="1"/>
</dbReference>
<evidence type="ECO:0000259" key="2">
    <source>
        <dbReference type="PROSITE" id="PS50880"/>
    </source>
</evidence>
<dbReference type="PROSITE" id="PS50880">
    <property type="entry name" value="TOPRIM"/>
    <property type="match status" value="1"/>
</dbReference>
<dbReference type="RefSeq" id="WP_133799460.1">
    <property type="nucleotide sequence ID" value="NZ_SNWQ01000003.1"/>
</dbReference>
<evidence type="ECO:0000313" key="4">
    <source>
        <dbReference type="Proteomes" id="UP000295388"/>
    </source>
</evidence>
<dbReference type="EMBL" id="SNWQ01000003">
    <property type="protein sequence ID" value="TDO51528.1"/>
    <property type="molecule type" value="Genomic_DNA"/>
</dbReference>
<feature type="domain" description="Toprim" evidence="2">
    <location>
        <begin position="151"/>
        <end position="235"/>
    </location>
</feature>
<dbReference type="Proteomes" id="UP000295388">
    <property type="component" value="Unassembled WGS sequence"/>
</dbReference>
<dbReference type="InterPro" id="IPR037068">
    <property type="entry name" value="DNA_primase_core_N_sf"/>
</dbReference>
<keyword evidence="4" id="KW-1185">Reference proteome</keyword>
<dbReference type="PANTHER" id="PTHR30313">
    <property type="entry name" value="DNA PRIMASE"/>
    <property type="match status" value="1"/>
</dbReference>
<dbReference type="AlphaFoldDB" id="A0A4R6KJP6"/>
<dbReference type="InterPro" id="IPR013264">
    <property type="entry name" value="DNAG_N"/>
</dbReference>
<organism evidence="3 4">
    <name type="scientific">Kribbella caucasensis</name>
    <dbReference type="NCBI Taxonomy" id="2512215"/>
    <lineage>
        <taxon>Bacteria</taxon>
        <taxon>Bacillati</taxon>
        <taxon>Actinomycetota</taxon>
        <taxon>Actinomycetes</taxon>
        <taxon>Propionibacteriales</taxon>
        <taxon>Kribbellaceae</taxon>
        <taxon>Kribbella</taxon>
    </lineage>
</organism>
<evidence type="ECO:0000313" key="3">
    <source>
        <dbReference type="EMBL" id="TDO51528.1"/>
    </source>
</evidence>
<reference evidence="3 4" key="1">
    <citation type="submission" date="2019-03" db="EMBL/GenBank/DDBJ databases">
        <title>Genomic Encyclopedia of Type Strains, Phase III (KMG-III): the genomes of soil and plant-associated and newly described type strains.</title>
        <authorList>
            <person name="Whitman W."/>
        </authorList>
    </citation>
    <scope>NUCLEOTIDE SEQUENCE [LARGE SCALE GENOMIC DNA]</scope>
    <source>
        <strain evidence="3 4">VKM Ac-2527</strain>
    </source>
</reference>
<dbReference type="Pfam" id="PF13155">
    <property type="entry name" value="Toprim_2"/>
    <property type="match status" value="1"/>
</dbReference>